<dbReference type="AlphaFoldDB" id="A0A5B0NY31"/>
<evidence type="ECO:0000313" key="1">
    <source>
        <dbReference type="EMBL" id="KAA1093652.1"/>
    </source>
</evidence>
<comment type="caution">
    <text evidence="1">The sequence shown here is derived from an EMBL/GenBank/DDBJ whole genome shotgun (WGS) entry which is preliminary data.</text>
</comment>
<proteinExistence type="predicted"/>
<protein>
    <submittedName>
        <fullName evidence="1">Uncharacterized protein</fullName>
    </submittedName>
</protein>
<reference evidence="1 2" key="1">
    <citation type="submission" date="2019-05" db="EMBL/GenBank/DDBJ databases">
        <title>Emergence of the Ug99 lineage of the wheat stem rust pathogen through somatic hybridization.</title>
        <authorList>
            <person name="Li F."/>
            <person name="Upadhyaya N.M."/>
            <person name="Sperschneider J."/>
            <person name="Matny O."/>
            <person name="Nguyen-Phuc H."/>
            <person name="Mago R."/>
            <person name="Raley C."/>
            <person name="Miller M.E."/>
            <person name="Silverstein K.A.T."/>
            <person name="Henningsen E."/>
            <person name="Hirsch C.D."/>
            <person name="Visser B."/>
            <person name="Pretorius Z.A."/>
            <person name="Steffenson B.J."/>
            <person name="Schwessinger B."/>
            <person name="Dodds P.N."/>
            <person name="Figueroa M."/>
        </authorList>
    </citation>
    <scope>NUCLEOTIDE SEQUENCE [LARGE SCALE GENOMIC DNA]</scope>
    <source>
        <strain evidence="1 2">Ug99</strain>
    </source>
</reference>
<gene>
    <name evidence="1" type="ORF">PGTUg99_016362</name>
</gene>
<accession>A0A5B0NY31</accession>
<organism evidence="1 2">
    <name type="scientific">Puccinia graminis f. sp. tritici</name>
    <dbReference type="NCBI Taxonomy" id="56615"/>
    <lineage>
        <taxon>Eukaryota</taxon>
        <taxon>Fungi</taxon>
        <taxon>Dikarya</taxon>
        <taxon>Basidiomycota</taxon>
        <taxon>Pucciniomycotina</taxon>
        <taxon>Pucciniomycetes</taxon>
        <taxon>Pucciniales</taxon>
        <taxon>Pucciniaceae</taxon>
        <taxon>Puccinia</taxon>
    </lineage>
</organism>
<evidence type="ECO:0000313" key="2">
    <source>
        <dbReference type="Proteomes" id="UP000325313"/>
    </source>
</evidence>
<name>A0A5B0NY31_PUCGR</name>
<sequence>MTSATLIYLGLSYPAALFELPPPRLQATLPPSFELHPAQPFASRYPLPSIRLATLPPRTTAAVPAASLELPPSILPPPLGRPFRQATLPPSFELHPAQPFASRYPLPSIRLATLPPRTTAAVPAASLELPPPRFYPPLGRPFRQATLPPSFELHPAQPFASCYPLPSIPLATLPPRLSYPPASLVPRPSVVHFKQSR</sequence>
<dbReference type="Proteomes" id="UP000325313">
    <property type="component" value="Unassembled WGS sequence"/>
</dbReference>
<dbReference type="EMBL" id="VDEP01000373">
    <property type="protein sequence ID" value="KAA1093652.1"/>
    <property type="molecule type" value="Genomic_DNA"/>
</dbReference>